<evidence type="ECO:0000313" key="2">
    <source>
        <dbReference type="EMBL" id="CAF4029891.1"/>
    </source>
</evidence>
<reference evidence="1" key="1">
    <citation type="submission" date="2021-02" db="EMBL/GenBank/DDBJ databases">
        <authorList>
            <person name="Nowell W R."/>
        </authorList>
    </citation>
    <scope>NUCLEOTIDE SEQUENCE</scope>
</reference>
<accession>A0A815NR32</accession>
<comment type="caution">
    <text evidence="1">The sequence shown here is derived from an EMBL/GenBank/DDBJ whole genome shotgun (WGS) entry which is preliminary data.</text>
</comment>
<evidence type="ECO:0000313" key="1">
    <source>
        <dbReference type="EMBL" id="CAF1441677.1"/>
    </source>
</evidence>
<proteinExistence type="predicted"/>
<evidence type="ECO:0000313" key="3">
    <source>
        <dbReference type="Proteomes" id="UP000663860"/>
    </source>
</evidence>
<sequence>MSDCSVNELRFDQLLQIPAGQCEQYISASSCSVGLTFEYHKQKYSARFQHSLVSWDYIYITSGPYLSYDIHYLCSKETKCTLQYAQKRVNEMVNRAYNVTRIYGQLAPFLENPLRNDSIQCYNIYNEIIMCPPKQVCSMEYDQRVNKVKSRGCESRVTPRIYVHDGESDSYFHIECDSDLCNTDETYLEIRKIFAHNDLTDINGRFIAAGTKKMISTLFILYSLFFVIVF</sequence>
<dbReference type="Proteomes" id="UP000663860">
    <property type="component" value="Unassembled WGS sequence"/>
</dbReference>
<organism evidence="1 3">
    <name type="scientific">Adineta steineri</name>
    <dbReference type="NCBI Taxonomy" id="433720"/>
    <lineage>
        <taxon>Eukaryota</taxon>
        <taxon>Metazoa</taxon>
        <taxon>Spiralia</taxon>
        <taxon>Gnathifera</taxon>
        <taxon>Rotifera</taxon>
        <taxon>Eurotatoria</taxon>
        <taxon>Bdelloidea</taxon>
        <taxon>Adinetida</taxon>
        <taxon>Adinetidae</taxon>
        <taxon>Adineta</taxon>
    </lineage>
</organism>
<dbReference type="AlphaFoldDB" id="A0A815NR32"/>
<protein>
    <submittedName>
        <fullName evidence="1">Uncharacterized protein</fullName>
    </submittedName>
</protein>
<dbReference type="EMBL" id="CAJOBB010003251">
    <property type="protein sequence ID" value="CAF4029891.1"/>
    <property type="molecule type" value="Genomic_DNA"/>
</dbReference>
<gene>
    <name evidence="1" type="ORF">IZO911_LOCUS41837</name>
    <name evidence="2" type="ORF">KXQ929_LOCUS30220</name>
</gene>
<dbReference type="Proteomes" id="UP000663868">
    <property type="component" value="Unassembled WGS sequence"/>
</dbReference>
<dbReference type="EMBL" id="CAJNOE010001665">
    <property type="protein sequence ID" value="CAF1441677.1"/>
    <property type="molecule type" value="Genomic_DNA"/>
</dbReference>
<name>A0A815NR32_9BILA</name>